<dbReference type="PANTHER" id="PTHR12533:SF7">
    <property type="entry name" value="NFAT NUCLEAR FACTOR, ISOFORM B"/>
    <property type="match status" value="1"/>
</dbReference>
<dbReference type="Gene3D" id="2.60.40.10">
    <property type="entry name" value="Immunoglobulins"/>
    <property type="match status" value="1"/>
</dbReference>
<feature type="domain" description="IPT/TIG" evidence="1">
    <location>
        <begin position="222"/>
        <end position="316"/>
    </location>
</feature>
<dbReference type="InterPro" id="IPR032397">
    <property type="entry name" value="RHD_dimer"/>
</dbReference>
<dbReference type="PANTHER" id="PTHR12533">
    <property type="entry name" value="NFAT"/>
    <property type="match status" value="1"/>
</dbReference>
<dbReference type="GO" id="GO:0005737">
    <property type="term" value="C:cytoplasm"/>
    <property type="evidence" value="ECO:0007669"/>
    <property type="project" value="UniProtKB-ARBA"/>
</dbReference>
<dbReference type="GO" id="GO:0005634">
    <property type="term" value="C:nucleus"/>
    <property type="evidence" value="ECO:0007669"/>
    <property type="project" value="UniProtKB-ARBA"/>
</dbReference>
<dbReference type="VEuPathDB" id="VectorBase:ASIS002506"/>
<evidence type="ECO:0000313" key="2">
    <source>
        <dbReference type="EMBL" id="KFB41619.1"/>
    </source>
</evidence>
<organism evidence="2">
    <name type="scientific">Anopheles sinensis</name>
    <name type="common">Mosquito</name>
    <dbReference type="NCBI Taxonomy" id="74873"/>
    <lineage>
        <taxon>Eukaryota</taxon>
        <taxon>Metazoa</taxon>
        <taxon>Ecdysozoa</taxon>
        <taxon>Arthropoda</taxon>
        <taxon>Hexapoda</taxon>
        <taxon>Insecta</taxon>
        <taxon>Pterygota</taxon>
        <taxon>Neoptera</taxon>
        <taxon>Endopterygota</taxon>
        <taxon>Diptera</taxon>
        <taxon>Nematocera</taxon>
        <taxon>Culicoidea</taxon>
        <taxon>Culicidae</taxon>
        <taxon>Anophelinae</taxon>
        <taxon>Anopheles</taxon>
    </lineage>
</organism>
<dbReference type="Proteomes" id="UP000030765">
    <property type="component" value="Unassembled WGS sequence"/>
</dbReference>
<dbReference type="SUPFAM" id="SSF81296">
    <property type="entry name" value="E set domains"/>
    <property type="match status" value="1"/>
</dbReference>
<dbReference type="InterPro" id="IPR013783">
    <property type="entry name" value="Ig-like_fold"/>
</dbReference>
<dbReference type="EMBL" id="KE525116">
    <property type="protein sequence ID" value="KFB41619.1"/>
    <property type="molecule type" value="Genomic_DNA"/>
</dbReference>
<sequence length="327" mass="37361">MEQDDEDQQPNRNNVIDLSTAIDGEILEDIASKSTAELVKFITSFSETNIPTSYVPLTYDSGTHLIRVMDFVENIVDVRDRVPHHVQYPIISTQIATHPVIVQVLAVPMKGHIRPHPFYEVFLIPSKHSHACTEDFVDGTRMLCITLTPGMPLRCDFIGIRTVSYEILQTRFPGLSLNAIHKKKTKCFRIAFRAIVCDRLGGAFKLQMRSNMIYYRSKEEAKPVVDMVSHVYSCVHGGLRLMIFGKNFTKEALVIFRFTTLHVAVKPCRKSLKATHLACIVPPFERQDIEKTVAIEVFIQCGTDTNLRKPQRLYVQCELITHLCWRK</sequence>
<dbReference type="VEuPathDB" id="VectorBase:ASIC009236"/>
<dbReference type="EMBL" id="ATLV01016810">
    <property type="status" value="NOT_ANNOTATED_CDS"/>
    <property type="molecule type" value="Genomic_DNA"/>
</dbReference>
<dbReference type="GO" id="GO:0000978">
    <property type="term" value="F:RNA polymerase II cis-regulatory region sequence-specific DNA binding"/>
    <property type="evidence" value="ECO:0007669"/>
    <property type="project" value="TreeGrafter"/>
</dbReference>
<gene>
    <name evidence="2" type="ORF">ZHAS_00009236</name>
</gene>
<dbReference type="GO" id="GO:0000981">
    <property type="term" value="F:DNA-binding transcription factor activity, RNA polymerase II-specific"/>
    <property type="evidence" value="ECO:0007669"/>
    <property type="project" value="TreeGrafter"/>
</dbReference>
<dbReference type="InterPro" id="IPR037059">
    <property type="entry name" value="RHD_DNA_bind_dom_sf"/>
</dbReference>
<dbReference type="InterPro" id="IPR008967">
    <property type="entry name" value="p53-like_TF_DNA-bd_sf"/>
</dbReference>
<dbReference type="SMART" id="SM00429">
    <property type="entry name" value="IPT"/>
    <property type="match status" value="1"/>
</dbReference>
<protein>
    <submittedName>
        <fullName evidence="3">IPT/TIG domain-containing protein</fullName>
    </submittedName>
</protein>
<dbReference type="InterPro" id="IPR014756">
    <property type="entry name" value="Ig_E-set"/>
</dbReference>
<name>A0A084VUH5_ANOSI</name>
<evidence type="ECO:0000313" key="3">
    <source>
        <dbReference type="EnsemblMetazoa" id="ASIC009236-PA"/>
    </source>
</evidence>
<evidence type="ECO:0000313" key="4">
    <source>
        <dbReference type="Proteomes" id="UP000030765"/>
    </source>
</evidence>
<accession>A0A084VUH5</accession>
<reference evidence="3" key="2">
    <citation type="submission" date="2020-05" db="UniProtKB">
        <authorList>
            <consortium name="EnsemblMetazoa"/>
        </authorList>
    </citation>
    <scope>IDENTIFICATION</scope>
</reference>
<dbReference type="InterPro" id="IPR008366">
    <property type="entry name" value="NFAT"/>
</dbReference>
<dbReference type="Pfam" id="PF16179">
    <property type="entry name" value="RHD_dimer"/>
    <property type="match status" value="1"/>
</dbReference>
<dbReference type="InterPro" id="IPR002909">
    <property type="entry name" value="IPT_dom"/>
</dbReference>
<dbReference type="GO" id="GO:0048731">
    <property type="term" value="P:system development"/>
    <property type="evidence" value="ECO:0007669"/>
    <property type="project" value="UniProtKB-ARBA"/>
</dbReference>
<proteinExistence type="predicted"/>
<evidence type="ECO:0000259" key="1">
    <source>
        <dbReference type="SMART" id="SM00429"/>
    </source>
</evidence>
<dbReference type="Gene3D" id="2.60.40.340">
    <property type="entry name" value="Rel homology domain (RHD), DNA-binding domain"/>
    <property type="match status" value="1"/>
</dbReference>
<dbReference type="EnsemblMetazoa" id="ASIC009236-RA">
    <property type="protein sequence ID" value="ASIC009236-PA"/>
    <property type="gene ID" value="ASIC009236"/>
</dbReference>
<dbReference type="AlphaFoldDB" id="A0A084VUH5"/>
<keyword evidence="4" id="KW-1185">Reference proteome</keyword>
<dbReference type="OrthoDB" id="5346094at2759"/>
<dbReference type="SUPFAM" id="SSF49417">
    <property type="entry name" value="p53-like transcription factors"/>
    <property type="match status" value="1"/>
</dbReference>
<dbReference type="GO" id="GO:0048468">
    <property type="term" value="P:cell development"/>
    <property type="evidence" value="ECO:0007669"/>
    <property type="project" value="UniProtKB-ARBA"/>
</dbReference>
<reference evidence="2 4" key="1">
    <citation type="journal article" date="2014" name="BMC Genomics">
        <title>Genome sequence of Anopheles sinensis provides insight into genetics basis of mosquito competence for malaria parasites.</title>
        <authorList>
            <person name="Zhou D."/>
            <person name="Zhang D."/>
            <person name="Ding G."/>
            <person name="Shi L."/>
            <person name="Hou Q."/>
            <person name="Ye Y."/>
            <person name="Xu Y."/>
            <person name="Zhou H."/>
            <person name="Xiong C."/>
            <person name="Li S."/>
            <person name="Yu J."/>
            <person name="Hong S."/>
            <person name="Yu X."/>
            <person name="Zou P."/>
            <person name="Chen C."/>
            <person name="Chang X."/>
            <person name="Wang W."/>
            <person name="Lv Y."/>
            <person name="Sun Y."/>
            <person name="Ma L."/>
            <person name="Shen B."/>
            <person name="Zhu C."/>
        </authorList>
    </citation>
    <scope>NUCLEOTIDE SEQUENCE [LARGE SCALE GENOMIC DNA]</scope>
</reference>
<dbReference type="GO" id="GO:0005667">
    <property type="term" value="C:transcription regulator complex"/>
    <property type="evidence" value="ECO:0007669"/>
    <property type="project" value="TreeGrafter"/>
</dbReference>